<dbReference type="PANTHER" id="PTHR31845">
    <property type="entry name" value="FINGER DOMAIN PROTEIN, PUTATIVE-RELATED"/>
    <property type="match status" value="1"/>
</dbReference>
<accession>B6Q8G9</accession>
<dbReference type="PhylomeDB" id="B6Q8G9"/>
<reference evidence="8" key="1">
    <citation type="journal article" date="2015" name="Genome Announc.">
        <title>Genome sequence of the AIDS-associated pathogen Penicillium marneffei (ATCC18224) and its near taxonomic relative Talaromyces stipitatus (ATCC10500).</title>
        <authorList>
            <person name="Nierman W.C."/>
            <person name="Fedorova-Abrams N.D."/>
            <person name="Andrianopoulos A."/>
        </authorList>
    </citation>
    <scope>NUCLEOTIDE SEQUENCE [LARGE SCALE GENOMIC DNA]</scope>
    <source>
        <strain evidence="8">ATCC 18224 / CBS 334.59 / QM 7333</strain>
    </source>
</reference>
<dbReference type="InterPro" id="IPR051089">
    <property type="entry name" value="prtT"/>
</dbReference>
<keyword evidence="8" id="KW-1185">Reference proteome</keyword>
<keyword evidence="2" id="KW-0805">Transcription regulation</keyword>
<evidence type="ECO:0000256" key="1">
    <source>
        <dbReference type="ARBA" id="ARBA00004123"/>
    </source>
</evidence>
<dbReference type="CDD" id="cd12148">
    <property type="entry name" value="fungal_TF_MHR"/>
    <property type="match status" value="1"/>
</dbReference>
<gene>
    <name evidence="7" type="ORF">PMAA_068670</name>
</gene>
<dbReference type="GO" id="GO:0000976">
    <property type="term" value="F:transcription cis-regulatory region binding"/>
    <property type="evidence" value="ECO:0007669"/>
    <property type="project" value="TreeGrafter"/>
</dbReference>
<dbReference type="Proteomes" id="UP000001294">
    <property type="component" value="Unassembled WGS sequence"/>
</dbReference>
<evidence type="ECO:0000313" key="8">
    <source>
        <dbReference type="Proteomes" id="UP000001294"/>
    </source>
</evidence>
<dbReference type="OrthoDB" id="5226580at2759"/>
<dbReference type="PANTHER" id="PTHR31845:SF10">
    <property type="entry name" value="ZN(II)2CYS6 TRANSCRIPTION FACTOR (EUROFUNG)"/>
    <property type="match status" value="1"/>
</dbReference>
<evidence type="ECO:0000256" key="3">
    <source>
        <dbReference type="ARBA" id="ARBA00023125"/>
    </source>
</evidence>
<evidence type="ECO:0000256" key="4">
    <source>
        <dbReference type="ARBA" id="ARBA00023163"/>
    </source>
</evidence>
<sequence>MSDYVNPRAHACQNCVKAKAKCYDLTDGRCERYELFVPIPTLCSVGAEKALFRCKRLDKNCIMQDRSTPRPSKPSKSRRNDQALKIIQLEQKLNSLVSLLGSSQQNQDHGAFNAITPESTGPTSSASESMSAPIQMRQPIPQCFPTTQQQYELGSPLFALPEGRTNKSPDDLLDIFRRDMAHQAPFISVPVQMSAQALARERPVLYRAIMTVTSYHDSVYQLHMGQELVKYMMERLILLGEKSLDLLQGLLIYINWYNSLFHANPQTNTLLGLAFSLLVDLNLYVPYKSGNNHEKFVGEMKVTVTSNPNWARSSEPSREERRAVLGCFYLFSCVSSKFRSLNPLHWTTNIQQCYEEILKAPEYENDLRLVHLVDLQRIAENTKYILDREFPSSNRSVPNASVGLHLKLLVSDLEKFKVTLPERFQQDSIMMMHYHAVEILVFELCFFMSPTAPAQGLSPNRADALWMCLTATRTLINIYFSLHSPPHVSFSAITLQQLYLALATLSKLLLFKADDWDVNYAQPSVDLSTLLDSLVTRTEDLSARYDLMENNKPWLQTSRRFRQVRTRFDDLLSNENVSPANISTVQSSSNGLLLSSYHEFRLDQFGLWDDRFWPTMQDDPAQCSS</sequence>
<keyword evidence="4" id="KW-0804">Transcription</keyword>
<evidence type="ECO:0008006" key="9">
    <source>
        <dbReference type="Google" id="ProtNLM"/>
    </source>
</evidence>
<proteinExistence type="predicted"/>
<name>B6Q8G9_TALMQ</name>
<dbReference type="GO" id="GO:0005634">
    <property type="term" value="C:nucleus"/>
    <property type="evidence" value="ECO:0007669"/>
    <property type="project" value="UniProtKB-SubCell"/>
</dbReference>
<organism evidence="7 8">
    <name type="scientific">Talaromyces marneffei (strain ATCC 18224 / CBS 334.59 / QM 7333)</name>
    <name type="common">Penicillium marneffei</name>
    <dbReference type="NCBI Taxonomy" id="441960"/>
    <lineage>
        <taxon>Eukaryota</taxon>
        <taxon>Fungi</taxon>
        <taxon>Dikarya</taxon>
        <taxon>Ascomycota</taxon>
        <taxon>Pezizomycotina</taxon>
        <taxon>Eurotiomycetes</taxon>
        <taxon>Eurotiomycetidae</taxon>
        <taxon>Eurotiales</taxon>
        <taxon>Trichocomaceae</taxon>
        <taxon>Talaromyces</taxon>
        <taxon>Talaromyces sect. Talaromyces</taxon>
    </lineage>
</organism>
<feature type="region of interest" description="Disordered" evidence="6">
    <location>
        <begin position="107"/>
        <end position="128"/>
    </location>
</feature>
<evidence type="ECO:0000256" key="6">
    <source>
        <dbReference type="SAM" id="MobiDB-lite"/>
    </source>
</evidence>
<evidence type="ECO:0000313" key="7">
    <source>
        <dbReference type="EMBL" id="EEA25773.1"/>
    </source>
</evidence>
<feature type="compositionally biased region" description="Polar residues" evidence="6">
    <location>
        <begin position="116"/>
        <end position="128"/>
    </location>
</feature>
<keyword evidence="3" id="KW-0238">DNA-binding</keyword>
<comment type="subcellular location">
    <subcellularLocation>
        <location evidence="1">Nucleus</location>
    </subcellularLocation>
</comment>
<dbReference type="GO" id="GO:0000981">
    <property type="term" value="F:DNA-binding transcription factor activity, RNA polymerase II-specific"/>
    <property type="evidence" value="ECO:0007669"/>
    <property type="project" value="TreeGrafter"/>
</dbReference>
<keyword evidence="5" id="KW-0539">Nucleus</keyword>
<evidence type="ECO:0000256" key="2">
    <source>
        <dbReference type="ARBA" id="ARBA00023015"/>
    </source>
</evidence>
<dbReference type="AlphaFoldDB" id="B6Q8G9"/>
<dbReference type="EMBL" id="DS995900">
    <property type="protein sequence ID" value="EEA25773.1"/>
    <property type="molecule type" value="Genomic_DNA"/>
</dbReference>
<protein>
    <recommendedName>
        <fullName evidence="9">Transcription factor domain-containing protein</fullName>
    </recommendedName>
</protein>
<dbReference type="VEuPathDB" id="FungiDB:PMAA_068670"/>
<evidence type="ECO:0000256" key="5">
    <source>
        <dbReference type="ARBA" id="ARBA00023242"/>
    </source>
</evidence>
<dbReference type="HOGENOM" id="CLU_006524_7_0_1"/>